<accession>A0A419T7V4</accession>
<comment type="caution">
    <text evidence="1">The sequence shown here is derived from an EMBL/GenBank/DDBJ whole genome shotgun (WGS) entry which is preliminary data.</text>
</comment>
<reference evidence="1 2" key="1">
    <citation type="submission" date="2016-08" db="EMBL/GenBank/DDBJ databases">
        <title>Novel Firmicutes and Novel Genomes.</title>
        <authorList>
            <person name="Poppleton D.I."/>
            <person name="Gribaldo S."/>
        </authorList>
    </citation>
    <scope>NUCLEOTIDE SEQUENCE [LARGE SCALE GENOMIC DNA]</scope>
    <source>
        <strain evidence="1 2">CTT3</strain>
    </source>
</reference>
<organism evidence="1 2">
    <name type="scientific">Thermohalobacter berrensis</name>
    <dbReference type="NCBI Taxonomy" id="99594"/>
    <lineage>
        <taxon>Bacteria</taxon>
        <taxon>Bacillati</taxon>
        <taxon>Bacillota</taxon>
        <taxon>Tissierellia</taxon>
        <taxon>Tissierellales</taxon>
        <taxon>Thermohalobacteraceae</taxon>
        <taxon>Thermohalobacter</taxon>
    </lineage>
</organism>
<dbReference type="RefSeq" id="WP_120167807.1">
    <property type="nucleotide sequence ID" value="NZ_MCIB01000006.1"/>
</dbReference>
<name>A0A419T7V4_9FIRM</name>
<dbReference type="EMBL" id="MCIB01000006">
    <property type="protein sequence ID" value="RKD33446.1"/>
    <property type="molecule type" value="Genomic_DNA"/>
</dbReference>
<evidence type="ECO:0000313" key="2">
    <source>
        <dbReference type="Proteomes" id="UP000284177"/>
    </source>
</evidence>
<dbReference type="Proteomes" id="UP000284177">
    <property type="component" value="Unassembled WGS sequence"/>
</dbReference>
<dbReference type="SUPFAM" id="SSF52021">
    <property type="entry name" value="Carbamoyl phosphate synthetase, small subunit N-terminal domain"/>
    <property type="match status" value="1"/>
</dbReference>
<protein>
    <submittedName>
        <fullName evidence="1">Uncharacterized protein</fullName>
    </submittedName>
</protein>
<dbReference type="InterPro" id="IPR036480">
    <property type="entry name" value="CarbP_synth_ssu_N_sf"/>
</dbReference>
<gene>
    <name evidence="1" type="ORF">BET03_09345</name>
</gene>
<dbReference type="OrthoDB" id="1955576at2"/>
<proteinExistence type="predicted"/>
<evidence type="ECO:0000313" key="1">
    <source>
        <dbReference type="EMBL" id="RKD33446.1"/>
    </source>
</evidence>
<sequence length="107" mass="12092">MQNYLLLNDGSFFCGELINQSKNILGKMILNNEGNIVIKCQLTGKEKLIVNKKDNQTGYLTLSNVDFQGLKQKIKENKTLLGKIVTDSLPIEYHVYDLKTYIPANIA</sequence>
<dbReference type="AlphaFoldDB" id="A0A419T7V4"/>
<keyword evidence="2" id="KW-1185">Reference proteome</keyword>